<gene>
    <name evidence="1" type="ORF">PCASD_17819</name>
</gene>
<protein>
    <submittedName>
        <fullName evidence="1">Uncharacterized protein</fullName>
    </submittedName>
</protein>
<accession>A0A2N5U3D1</accession>
<name>A0A2N5U3D1_9BASI</name>
<reference evidence="1 2" key="1">
    <citation type="submission" date="2017-11" db="EMBL/GenBank/DDBJ databases">
        <title>De novo assembly and phasing of dikaryotic genomes from two isolates of Puccinia coronata f. sp. avenae, the causal agent of oat crown rust.</title>
        <authorList>
            <person name="Miller M.E."/>
            <person name="Zhang Y."/>
            <person name="Omidvar V."/>
            <person name="Sperschneider J."/>
            <person name="Schwessinger B."/>
            <person name="Raley C."/>
            <person name="Palmer J.M."/>
            <person name="Garnica D."/>
            <person name="Upadhyaya N."/>
            <person name="Rathjen J."/>
            <person name="Taylor J.M."/>
            <person name="Park R.F."/>
            <person name="Dodds P.N."/>
            <person name="Hirsch C.D."/>
            <person name="Kianian S.F."/>
            <person name="Figueroa M."/>
        </authorList>
    </citation>
    <scope>NUCLEOTIDE SEQUENCE [LARGE SCALE GENOMIC DNA]</scope>
    <source>
        <strain evidence="1">12SD80</strain>
    </source>
</reference>
<dbReference type="Proteomes" id="UP000235392">
    <property type="component" value="Unassembled WGS sequence"/>
</dbReference>
<proteinExistence type="predicted"/>
<dbReference type="EMBL" id="PGCI01000247">
    <property type="protein sequence ID" value="PLW32240.1"/>
    <property type="molecule type" value="Genomic_DNA"/>
</dbReference>
<comment type="caution">
    <text evidence="1">The sequence shown here is derived from an EMBL/GenBank/DDBJ whole genome shotgun (WGS) entry which is preliminary data.</text>
</comment>
<evidence type="ECO:0000313" key="1">
    <source>
        <dbReference type="EMBL" id="PLW32240.1"/>
    </source>
</evidence>
<evidence type="ECO:0000313" key="2">
    <source>
        <dbReference type="Proteomes" id="UP000235392"/>
    </source>
</evidence>
<organism evidence="1 2">
    <name type="scientific">Puccinia coronata f. sp. avenae</name>
    <dbReference type="NCBI Taxonomy" id="200324"/>
    <lineage>
        <taxon>Eukaryota</taxon>
        <taxon>Fungi</taxon>
        <taxon>Dikarya</taxon>
        <taxon>Basidiomycota</taxon>
        <taxon>Pucciniomycotina</taxon>
        <taxon>Pucciniomycetes</taxon>
        <taxon>Pucciniales</taxon>
        <taxon>Pucciniaceae</taxon>
        <taxon>Puccinia</taxon>
    </lineage>
</organism>
<dbReference type="AlphaFoldDB" id="A0A2N5U3D1"/>
<sequence length="86" mass="9075">MGGILGGYLGVNLIKLPAWKPSINAFIADCHASVLSPRSIIRSKSLDSLCRSDRRTPPLISRAIIGSSEPLILASSPSLQCPQSSS</sequence>